<dbReference type="GO" id="GO:0044070">
    <property type="term" value="P:regulation of monoatomic anion transport"/>
    <property type="evidence" value="ECO:0007669"/>
    <property type="project" value="InterPro"/>
</dbReference>
<dbReference type="PANTHER" id="PTHR35993">
    <property type="entry name" value="OUTER ENVELOPE PORE PROTEIN 21B, CHLOROPLASTIC"/>
    <property type="match status" value="1"/>
</dbReference>
<keyword evidence="11" id="KW-0626">Porin</keyword>
<comment type="function">
    <text evidence="13">Voltage-dependent rectifying anion channel that facilitates the translocation between chloroplast and cytoplasm of phosphorylated carbohydrates such as triosephosphate, 3-phosphoglycerate and inorganic phosphate (Pi) depending of ATP to triosephosphate ratio in the plastidial intermembrane space; in high triosephosphate/ATP conditions (e.g. photosynthesis), export of triosphosphate from chloroplast (outward rectifying channels), but in high ATP/triosephosphate conditions (e.g. dark phase), import of phosphosolutes (inward rectifying channels).</text>
</comment>
<keyword evidence="4" id="KW-0813">Transport</keyword>
<protein>
    <submittedName>
        <fullName evidence="14">Uncharacterized protein</fullName>
    </submittedName>
</protein>
<dbReference type="PANTHER" id="PTHR35993:SF1">
    <property type="entry name" value="OUTER ENVELOPE PORE PROTEIN 21B, CHLOROPLASTIC"/>
    <property type="match status" value="1"/>
</dbReference>
<organism evidence="14 15">
    <name type="scientific">Dioscorea zingiberensis</name>
    <dbReference type="NCBI Taxonomy" id="325984"/>
    <lineage>
        <taxon>Eukaryota</taxon>
        <taxon>Viridiplantae</taxon>
        <taxon>Streptophyta</taxon>
        <taxon>Embryophyta</taxon>
        <taxon>Tracheophyta</taxon>
        <taxon>Spermatophyta</taxon>
        <taxon>Magnoliopsida</taxon>
        <taxon>Liliopsida</taxon>
        <taxon>Dioscoreales</taxon>
        <taxon>Dioscoreaceae</taxon>
        <taxon>Dioscorea</taxon>
    </lineage>
</organism>
<evidence type="ECO:0000256" key="2">
    <source>
        <dbReference type="ARBA" id="ARBA00004441"/>
    </source>
</evidence>
<keyword evidence="15" id="KW-1185">Reference proteome</keyword>
<dbReference type="InterPro" id="IPR034575">
    <property type="entry name" value="OEP21"/>
</dbReference>
<dbReference type="GO" id="GO:0034426">
    <property type="term" value="C:etioplast membrane"/>
    <property type="evidence" value="ECO:0007669"/>
    <property type="project" value="UniProtKB-SubCell"/>
</dbReference>
<sequence>METSLRLDGESKSLRIHAKQKFPLDPKIHLQAHGEIDTTAGTPSCLALIIRQFFPQQSTSIGVGLQLDKYGKLGYNIRGKKAFPVTSSGLFGFNIKGRCDLDKEFQKRKASGGIELVWSILNFQSNQDVRLKVGYEFFDEVPYLQLRENNWSLNADMKGRWNVRYDL</sequence>
<gene>
    <name evidence="14" type="ORF">J5N97_003676</name>
</gene>
<keyword evidence="5" id="KW-1134">Transmembrane beta strand</keyword>
<accession>A0A9D5HQA6</accession>
<evidence type="ECO:0000256" key="7">
    <source>
        <dbReference type="ARBA" id="ARBA00022640"/>
    </source>
</evidence>
<dbReference type="GO" id="GO:0015288">
    <property type="term" value="F:porin activity"/>
    <property type="evidence" value="ECO:0007669"/>
    <property type="project" value="UniProtKB-KW"/>
</dbReference>
<keyword evidence="12" id="KW-0472">Membrane</keyword>
<dbReference type="OrthoDB" id="503907at2759"/>
<comment type="subcellular location">
    <subcellularLocation>
        <location evidence="1">Plastid</location>
        <location evidence="1">Chloroplast outer membrane</location>
        <topology evidence="1">Multi-pass membrane protein</topology>
    </subcellularLocation>
    <subcellularLocation>
        <location evidence="2">Plastid</location>
        <location evidence="2">Etioplast membrane</location>
        <topology evidence="2">Multi-pass membrane protein</topology>
    </subcellularLocation>
</comment>
<dbReference type="Proteomes" id="UP001085076">
    <property type="component" value="Miscellaneous, Linkage group lg01"/>
</dbReference>
<dbReference type="GO" id="GO:0008308">
    <property type="term" value="F:voltage-gated monoatomic anion channel activity"/>
    <property type="evidence" value="ECO:0007669"/>
    <property type="project" value="InterPro"/>
</dbReference>
<evidence type="ECO:0000256" key="6">
    <source>
        <dbReference type="ARBA" id="ARBA00022528"/>
    </source>
</evidence>
<dbReference type="GO" id="GO:0009707">
    <property type="term" value="C:chloroplast outer membrane"/>
    <property type="evidence" value="ECO:0007669"/>
    <property type="project" value="UniProtKB-SubCell"/>
</dbReference>
<evidence type="ECO:0000256" key="8">
    <source>
        <dbReference type="ARBA" id="ARBA00022692"/>
    </source>
</evidence>
<dbReference type="EMBL" id="JAGGNH010000001">
    <property type="protein sequence ID" value="KAJ0985320.1"/>
    <property type="molecule type" value="Genomic_DNA"/>
</dbReference>
<keyword evidence="8" id="KW-0812">Transmembrane</keyword>
<evidence type="ECO:0000313" key="15">
    <source>
        <dbReference type="Proteomes" id="UP001085076"/>
    </source>
</evidence>
<evidence type="ECO:0000313" key="14">
    <source>
        <dbReference type="EMBL" id="KAJ0985320.1"/>
    </source>
</evidence>
<dbReference type="GO" id="GO:0046930">
    <property type="term" value="C:pore complex"/>
    <property type="evidence" value="ECO:0007669"/>
    <property type="project" value="UniProtKB-KW"/>
</dbReference>
<comment type="caution">
    <text evidence="14">The sequence shown here is derived from an EMBL/GenBank/DDBJ whole genome shotgun (WGS) entry which is preliminary data.</text>
</comment>
<comment type="similarity">
    <text evidence="3">Belongs to the plastid outer envelope porin OEP21 (TC 1.B.29) family.</text>
</comment>
<evidence type="ECO:0000256" key="5">
    <source>
        <dbReference type="ARBA" id="ARBA00022452"/>
    </source>
</evidence>
<keyword evidence="7" id="KW-0934">Plastid</keyword>
<name>A0A9D5HQA6_9LILI</name>
<keyword evidence="6" id="KW-0150">Chloroplast</keyword>
<evidence type="ECO:0000256" key="13">
    <source>
        <dbReference type="ARBA" id="ARBA00024941"/>
    </source>
</evidence>
<evidence type="ECO:0000256" key="3">
    <source>
        <dbReference type="ARBA" id="ARBA00009945"/>
    </source>
</evidence>
<evidence type="ECO:0000256" key="11">
    <source>
        <dbReference type="ARBA" id="ARBA00023114"/>
    </source>
</evidence>
<dbReference type="AlphaFoldDB" id="A0A9D5HQA6"/>
<evidence type="ECO:0000256" key="1">
    <source>
        <dbReference type="ARBA" id="ARBA00004396"/>
    </source>
</evidence>
<reference evidence="14" key="1">
    <citation type="submission" date="2021-03" db="EMBL/GenBank/DDBJ databases">
        <authorList>
            <person name="Li Z."/>
            <person name="Yang C."/>
        </authorList>
    </citation>
    <scope>NUCLEOTIDE SEQUENCE</scope>
    <source>
        <strain evidence="14">Dzin_1.0</strain>
        <tissue evidence="14">Leaf</tissue>
    </source>
</reference>
<evidence type="ECO:0000256" key="9">
    <source>
        <dbReference type="ARBA" id="ARBA00022805"/>
    </source>
</evidence>
<reference evidence="14" key="2">
    <citation type="journal article" date="2022" name="Hortic Res">
        <title>The genome of Dioscorea zingiberensis sheds light on the biosynthesis, origin and evolution of the medicinally important diosgenin saponins.</title>
        <authorList>
            <person name="Li Y."/>
            <person name="Tan C."/>
            <person name="Li Z."/>
            <person name="Guo J."/>
            <person name="Li S."/>
            <person name="Chen X."/>
            <person name="Wang C."/>
            <person name="Dai X."/>
            <person name="Yang H."/>
            <person name="Song W."/>
            <person name="Hou L."/>
            <person name="Xu J."/>
            <person name="Tong Z."/>
            <person name="Xu A."/>
            <person name="Yuan X."/>
            <person name="Wang W."/>
            <person name="Yang Q."/>
            <person name="Chen L."/>
            <person name="Sun Z."/>
            <person name="Wang K."/>
            <person name="Pan B."/>
            <person name="Chen J."/>
            <person name="Bao Y."/>
            <person name="Liu F."/>
            <person name="Qi X."/>
            <person name="Gang D.R."/>
            <person name="Wen J."/>
            <person name="Li J."/>
        </authorList>
    </citation>
    <scope>NUCLEOTIDE SEQUENCE</scope>
    <source>
        <strain evidence="14">Dzin_1.0</strain>
    </source>
</reference>
<keyword evidence="9" id="KW-1002">Plastid outer membrane</keyword>
<evidence type="ECO:0000256" key="10">
    <source>
        <dbReference type="ARBA" id="ARBA00023065"/>
    </source>
</evidence>
<keyword evidence="10" id="KW-0406">Ion transport</keyword>
<evidence type="ECO:0000256" key="12">
    <source>
        <dbReference type="ARBA" id="ARBA00023136"/>
    </source>
</evidence>
<evidence type="ECO:0000256" key="4">
    <source>
        <dbReference type="ARBA" id="ARBA00022448"/>
    </source>
</evidence>
<proteinExistence type="inferred from homology"/>